<sequence>MLLDGDTKEKDDNRGCRAEQATAHFVRANDLCFEDVHDCKQPHAVVQLEQIHCAYIYFNFL</sequence>
<evidence type="ECO:0000313" key="1">
    <source>
        <dbReference type="EMBL" id="KAH3814882.1"/>
    </source>
</evidence>
<name>A0A9D4JPA6_DREPO</name>
<evidence type="ECO:0000313" key="2">
    <source>
        <dbReference type="Proteomes" id="UP000828390"/>
    </source>
</evidence>
<gene>
    <name evidence="1" type="ORF">DPMN_143398</name>
</gene>
<comment type="caution">
    <text evidence="1">The sequence shown here is derived from an EMBL/GenBank/DDBJ whole genome shotgun (WGS) entry which is preliminary data.</text>
</comment>
<reference evidence="1" key="1">
    <citation type="journal article" date="2019" name="bioRxiv">
        <title>The Genome of the Zebra Mussel, Dreissena polymorpha: A Resource for Invasive Species Research.</title>
        <authorList>
            <person name="McCartney M.A."/>
            <person name="Auch B."/>
            <person name="Kono T."/>
            <person name="Mallez S."/>
            <person name="Zhang Y."/>
            <person name="Obille A."/>
            <person name="Becker A."/>
            <person name="Abrahante J.E."/>
            <person name="Garbe J."/>
            <person name="Badalamenti J.P."/>
            <person name="Herman A."/>
            <person name="Mangelson H."/>
            <person name="Liachko I."/>
            <person name="Sullivan S."/>
            <person name="Sone E.D."/>
            <person name="Koren S."/>
            <person name="Silverstein K.A.T."/>
            <person name="Beckman K.B."/>
            <person name="Gohl D.M."/>
        </authorList>
    </citation>
    <scope>NUCLEOTIDE SEQUENCE</scope>
    <source>
        <strain evidence="1">Duluth1</strain>
        <tissue evidence="1">Whole animal</tissue>
    </source>
</reference>
<reference evidence="1" key="2">
    <citation type="submission" date="2020-11" db="EMBL/GenBank/DDBJ databases">
        <authorList>
            <person name="McCartney M.A."/>
            <person name="Auch B."/>
            <person name="Kono T."/>
            <person name="Mallez S."/>
            <person name="Becker A."/>
            <person name="Gohl D.M."/>
            <person name="Silverstein K.A.T."/>
            <person name="Koren S."/>
            <person name="Bechman K.B."/>
            <person name="Herman A."/>
            <person name="Abrahante J.E."/>
            <person name="Garbe J."/>
        </authorList>
    </citation>
    <scope>NUCLEOTIDE SEQUENCE</scope>
    <source>
        <strain evidence="1">Duluth1</strain>
        <tissue evidence="1">Whole animal</tissue>
    </source>
</reference>
<proteinExistence type="predicted"/>
<dbReference type="Proteomes" id="UP000828390">
    <property type="component" value="Unassembled WGS sequence"/>
</dbReference>
<dbReference type="AlphaFoldDB" id="A0A9D4JPA6"/>
<protein>
    <submittedName>
        <fullName evidence="1">Uncharacterized protein</fullName>
    </submittedName>
</protein>
<accession>A0A9D4JPA6</accession>
<organism evidence="1 2">
    <name type="scientific">Dreissena polymorpha</name>
    <name type="common">Zebra mussel</name>
    <name type="synonym">Mytilus polymorpha</name>
    <dbReference type="NCBI Taxonomy" id="45954"/>
    <lineage>
        <taxon>Eukaryota</taxon>
        <taxon>Metazoa</taxon>
        <taxon>Spiralia</taxon>
        <taxon>Lophotrochozoa</taxon>
        <taxon>Mollusca</taxon>
        <taxon>Bivalvia</taxon>
        <taxon>Autobranchia</taxon>
        <taxon>Heteroconchia</taxon>
        <taxon>Euheterodonta</taxon>
        <taxon>Imparidentia</taxon>
        <taxon>Neoheterodontei</taxon>
        <taxon>Myida</taxon>
        <taxon>Dreissenoidea</taxon>
        <taxon>Dreissenidae</taxon>
        <taxon>Dreissena</taxon>
    </lineage>
</organism>
<keyword evidence="2" id="KW-1185">Reference proteome</keyword>
<dbReference type="EMBL" id="JAIWYP010000006">
    <property type="protein sequence ID" value="KAH3814882.1"/>
    <property type="molecule type" value="Genomic_DNA"/>
</dbReference>